<evidence type="ECO:0000256" key="1">
    <source>
        <dbReference type="SAM" id="MobiDB-lite"/>
    </source>
</evidence>
<dbReference type="OrthoDB" id="63891at2759"/>
<feature type="region of interest" description="Disordered" evidence="1">
    <location>
        <begin position="809"/>
        <end position="1019"/>
    </location>
</feature>
<keyword evidence="4" id="KW-1185">Reference proteome</keyword>
<feature type="compositionally biased region" description="Pro residues" evidence="1">
    <location>
        <begin position="1109"/>
        <end position="1123"/>
    </location>
</feature>
<dbReference type="Gene3D" id="1.25.10.10">
    <property type="entry name" value="Leucine-rich Repeat Variant"/>
    <property type="match status" value="4"/>
</dbReference>
<feature type="domain" description="TOG" evidence="2">
    <location>
        <begin position="1176"/>
        <end position="1419"/>
    </location>
</feature>
<dbReference type="SMART" id="SM01349">
    <property type="entry name" value="TOG"/>
    <property type="match status" value="3"/>
</dbReference>
<feature type="compositionally biased region" description="Basic and acidic residues" evidence="1">
    <location>
        <begin position="1"/>
        <end position="10"/>
    </location>
</feature>
<evidence type="ECO:0000259" key="2">
    <source>
        <dbReference type="SMART" id="SM01349"/>
    </source>
</evidence>
<dbReference type="PANTHER" id="PTHR21567:SF87">
    <property type="entry name" value="CRESCERIN-LIKE PROTEIN CHE-12"/>
    <property type="match status" value="1"/>
</dbReference>
<protein>
    <submittedName>
        <fullName evidence="3">TOG array regulator of axonemal microtubules 1</fullName>
    </submittedName>
</protein>
<accession>A0A3B3R5B4</accession>
<dbReference type="GO" id="GO:0008017">
    <property type="term" value="F:microtubule binding"/>
    <property type="evidence" value="ECO:0007669"/>
    <property type="project" value="TreeGrafter"/>
</dbReference>
<dbReference type="GO" id="GO:0005881">
    <property type="term" value="C:cytoplasmic microtubule"/>
    <property type="evidence" value="ECO:0007669"/>
    <property type="project" value="TreeGrafter"/>
</dbReference>
<dbReference type="InterPro" id="IPR016024">
    <property type="entry name" value="ARM-type_fold"/>
</dbReference>
<feature type="compositionally biased region" description="Low complexity" evidence="1">
    <location>
        <begin position="720"/>
        <end position="733"/>
    </location>
</feature>
<dbReference type="SUPFAM" id="SSF48371">
    <property type="entry name" value="ARM repeat"/>
    <property type="match status" value="2"/>
</dbReference>
<dbReference type="InterPro" id="IPR034085">
    <property type="entry name" value="TOG"/>
</dbReference>
<feature type="compositionally biased region" description="Basic residues" evidence="1">
    <location>
        <begin position="1148"/>
        <end position="1162"/>
    </location>
</feature>
<proteinExistence type="predicted"/>
<organism evidence="3 4">
    <name type="scientific">Paramormyrops kingsleyae</name>
    <dbReference type="NCBI Taxonomy" id="1676925"/>
    <lineage>
        <taxon>Eukaryota</taxon>
        <taxon>Metazoa</taxon>
        <taxon>Chordata</taxon>
        <taxon>Craniata</taxon>
        <taxon>Vertebrata</taxon>
        <taxon>Euteleostomi</taxon>
        <taxon>Actinopterygii</taxon>
        <taxon>Neopterygii</taxon>
        <taxon>Teleostei</taxon>
        <taxon>Osteoglossocephala</taxon>
        <taxon>Osteoglossomorpha</taxon>
        <taxon>Osteoglossiformes</taxon>
        <taxon>Mormyridae</taxon>
        <taxon>Paramormyrops</taxon>
    </lineage>
</organism>
<feature type="region of interest" description="Disordered" evidence="1">
    <location>
        <begin position="1"/>
        <end position="23"/>
    </location>
</feature>
<feature type="region of interest" description="Disordered" evidence="1">
    <location>
        <begin position="681"/>
        <end position="768"/>
    </location>
</feature>
<feature type="domain" description="TOG" evidence="2">
    <location>
        <begin position="1459"/>
        <end position="1699"/>
    </location>
</feature>
<evidence type="ECO:0000313" key="3">
    <source>
        <dbReference type="Ensembl" id="ENSPKIP00000013578.1"/>
    </source>
</evidence>
<feature type="domain" description="TOG" evidence="2">
    <location>
        <begin position="301"/>
        <end position="523"/>
    </location>
</feature>
<dbReference type="Proteomes" id="UP000261540">
    <property type="component" value="Unplaced"/>
</dbReference>
<reference evidence="3" key="1">
    <citation type="submission" date="2025-08" db="UniProtKB">
        <authorList>
            <consortium name="Ensembl"/>
        </authorList>
    </citation>
    <scope>IDENTIFICATION</scope>
</reference>
<dbReference type="GO" id="GO:0005929">
    <property type="term" value="C:cilium"/>
    <property type="evidence" value="ECO:0007669"/>
    <property type="project" value="TreeGrafter"/>
</dbReference>
<name>A0A3B3R5B4_9TELE</name>
<feature type="compositionally biased region" description="Low complexity" evidence="1">
    <location>
        <begin position="840"/>
        <end position="901"/>
    </location>
</feature>
<dbReference type="GO" id="GO:0000226">
    <property type="term" value="P:microtubule cytoskeleton organization"/>
    <property type="evidence" value="ECO:0007669"/>
    <property type="project" value="TreeGrafter"/>
</dbReference>
<feature type="compositionally biased region" description="Polar residues" evidence="1">
    <location>
        <begin position="1434"/>
        <end position="1449"/>
    </location>
</feature>
<dbReference type="InterPro" id="IPR024395">
    <property type="entry name" value="CLASP_N_dom"/>
</dbReference>
<evidence type="ECO:0000313" key="4">
    <source>
        <dbReference type="Proteomes" id="UP000261540"/>
    </source>
</evidence>
<dbReference type="STRING" id="1676925.ENSPKIP00000013578"/>
<feature type="region of interest" description="Disordered" evidence="1">
    <location>
        <begin position="1417"/>
        <end position="1449"/>
    </location>
</feature>
<dbReference type="GeneTree" id="ENSGT00940000158712"/>
<sequence>MSDQDKREQEVSAPPSADLRPNPLRKKGIVCSLEVQQDEIISSLNDRTEGKRLSAIGAILSHLKKHGGRILFPKIKDILEALADIFQKDDRKNIKKACVQLVSELVSIPEECIEDFRIDVLPVLLNEVSLADNKNRKALLQTLLKCVKFSAKPYRVFQIITKHALLHRENGIRSATFDIYPVLLKEESQNLNLSDLITSLSCILLGNKESDDPFVAYVTLNQIKLNIGPENFNGFVNLLPDYLLRVYYNFEEDHWHQFLKWGIPTSSQSPEHHEEAKNGKIRFSQSRIFQFLKYPVLRKNPKLSAMMMFEIVPQELHKQLLDLKNYQNRINGVDELKNILLDLDLKQVSSDNIEEFISFLRRMLDDTNFKVFYGTLQVMNLLIEKLALNVDKYLKQIVCAALRILGDTCVIARIEYMSIFRQLMRIVGPQKVLDLVIGQLKHKNSRVREDVINIIIAGMLTHPRKDFNIPSLCYEVAPCLADTKKKVRHAALELFAVFDYCLDNGKKQPLLRAIDRVELNGDAEGLATAIQTRRARHILPRLSLDGMVEYALVVPRPGQRSSPQFSSGADLDWVMDGCRVSSGRSHQTEPEPDRPCDGTLGGLTEVFPQHRRIVSAGKGKNRFPWERMGLPATMKPLTGKDFNSKSSAQFQVLSKGCPPPALEYGQESYVCEPDCHLPRITGRKEPVRVPPRTGNVDLDPCFLESASPSDRDAGGHACGRNSSSSLRRFSSGSYPRSRGELVSTSPTPVRRAPSHDALRPASEVPSTQECLYQDLSQRGMLEEEEEEEEIVDREEIMKSLRCLRFSAAKKRAKMSLNGSDPDQEQDPDSPDSAVKLELGPESPSRTSPPLTSPLSESGLSSLYSPPASTNKGSKTSSGSSSSSVVKPKPRAARAPTKTRAASSRERAPLQGSHAVNVVGQRLVYSSGSPEPEMDLRWEASPSSCRPRGRAPVKAVRPTGASLPNSRRVSPTSDLSDGIIGKGVSCTPLSSPQGVSLDCGNSRRKSRNEAQRNPHDACEYPNSQKMEKMILSSSADDMFLLSQKEQEFLQMGMEYRQIQKLLHQMPAEFNPEEIREWQQNGNTAVKAKAESPSESLPATPYSPACQSSPPLKPHPPFRPRPPNRPSLTNDSPAHQPVLPIQPSPPIQSHKPKTSRPTRLRKAFSLKTQSTFSHSSDDLSPGKQNLQPIPRPEQALTDSLSLLSSEDWEKKIEGLELVRRLAQFHTELMSDRLHDTCLVVIDEVKNLRSGVSRVAVATLGELFTHMRREMDPELDYTVKVLLHKSGETNAFLRQDVDMALASMVQNCTPVRVMNALLAGGLNHLNTMVRKSTAQHLADLVEVMGVERLLSSSRELTDRILPAVAKLAHDSSQETRHFGRQMLLFLASHKDFDKLLERHIPDKEVVTVKNTVLSLRKKEMGGASPKARSVTRRHSLNGGTTRTLSLSREPSSLKQDPDGYYCKGQANNFADKTEYIKKLNALMLSKDFRERIRALEQLVSDCEQNPDMVIVNLFPVFDAIKARLQESNSKVNLSALQCLQKIISPLKDHLAQVVSLLVPAIVDNHLNSKNNAIYSAAIGVIHALMENIDNTLLLQPFCTKAQFLGGKAKVDLIIKVADLVYELYPRKPQVVEQKALPLLWYLLGTSSKGASLLARGGSVSAATAVLCQALHSHMGPSLAECASSQHPNVYKSFNRLLKSISSH</sequence>
<dbReference type="Ensembl" id="ENSPKIT00000038002.1">
    <property type="protein sequence ID" value="ENSPKIP00000013578.1"/>
    <property type="gene ID" value="ENSPKIG00000000961.1"/>
</dbReference>
<dbReference type="Pfam" id="PF12348">
    <property type="entry name" value="CLASP_N"/>
    <property type="match status" value="1"/>
</dbReference>
<feature type="compositionally biased region" description="Basic and acidic residues" evidence="1">
    <location>
        <begin position="1006"/>
        <end position="1017"/>
    </location>
</feature>
<feature type="region of interest" description="Disordered" evidence="1">
    <location>
        <begin position="1080"/>
        <end position="1189"/>
    </location>
</feature>
<feature type="compositionally biased region" description="Polar residues" evidence="1">
    <location>
        <begin position="961"/>
        <end position="974"/>
    </location>
</feature>
<dbReference type="PANTHER" id="PTHR21567">
    <property type="entry name" value="CLASP"/>
    <property type="match status" value="1"/>
</dbReference>
<reference evidence="3" key="2">
    <citation type="submission" date="2025-09" db="UniProtKB">
        <authorList>
            <consortium name="Ensembl"/>
        </authorList>
    </citation>
    <scope>IDENTIFICATION</scope>
</reference>
<dbReference type="InterPro" id="IPR011989">
    <property type="entry name" value="ARM-like"/>
</dbReference>